<evidence type="ECO:0000256" key="8">
    <source>
        <dbReference type="ARBA" id="ARBA00023121"/>
    </source>
</evidence>
<dbReference type="SMART" id="SM00499">
    <property type="entry name" value="AAI"/>
    <property type="match status" value="1"/>
</dbReference>
<gene>
    <name evidence="13" type="ORF">Prudu_015414</name>
</gene>
<evidence type="ECO:0000256" key="4">
    <source>
        <dbReference type="ARBA" id="ARBA00022448"/>
    </source>
</evidence>
<organism evidence="13">
    <name type="scientific">Prunus dulcis</name>
    <name type="common">Almond</name>
    <name type="synonym">Amygdalus dulcis</name>
    <dbReference type="NCBI Taxonomy" id="3755"/>
    <lineage>
        <taxon>Eukaryota</taxon>
        <taxon>Viridiplantae</taxon>
        <taxon>Streptophyta</taxon>
        <taxon>Embryophyta</taxon>
        <taxon>Tracheophyta</taxon>
        <taxon>Spermatophyta</taxon>
        <taxon>Magnoliopsida</taxon>
        <taxon>eudicotyledons</taxon>
        <taxon>Gunneridae</taxon>
        <taxon>Pentapetalae</taxon>
        <taxon>rosids</taxon>
        <taxon>fabids</taxon>
        <taxon>Rosales</taxon>
        <taxon>Rosaceae</taxon>
        <taxon>Amygdaloideae</taxon>
        <taxon>Amygdaleae</taxon>
        <taxon>Prunus</taxon>
    </lineage>
</organism>
<evidence type="ECO:0000256" key="11">
    <source>
        <dbReference type="ARBA" id="ARBA00023288"/>
    </source>
</evidence>
<feature type="non-terminal residue" evidence="13">
    <location>
        <position position="1"/>
    </location>
</feature>
<dbReference type="EMBL" id="AP019302">
    <property type="protein sequence ID" value="BBH04313.1"/>
    <property type="molecule type" value="Genomic_DNA"/>
</dbReference>
<dbReference type="PANTHER" id="PTHR33044">
    <property type="entry name" value="BIFUNCTIONAL INHIBITOR/LIPID-TRANSFER PROTEIN/SEED STORAGE 2S ALBUMIN SUPERFAMILY PROTEIN-RELATED"/>
    <property type="match status" value="1"/>
</dbReference>
<keyword evidence="10" id="KW-0325">Glycoprotein</keyword>
<name>A0A4Y1RKY6_PRUDU</name>
<dbReference type="Gene3D" id="1.10.110.10">
    <property type="entry name" value="Plant lipid-transfer and hydrophobic proteins"/>
    <property type="match status" value="1"/>
</dbReference>
<evidence type="ECO:0000256" key="2">
    <source>
        <dbReference type="ARBA" id="ARBA00004609"/>
    </source>
</evidence>
<evidence type="ECO:0000313" key="13">
    <source>
        <dbReference type="EMBL" id="BBH04313.1"/>
    </source>
</evidence>
<dbReference type="InterPro" id="IPR016140">
    <property type="entry name" value="Bifunc_inhib/LTP/seed_store"/>
</dbReference>
<sequence length="264" mass="28309">INVKAKFVCLQKDNGWGINLPSGTLLIACTIIATPLPNHFPNLSKKCIKAQRVPRRKHKNQKASVPRQAILFSEICFCITMSNSKKLSVALSSILVLMLLVDFGSSNIDQDRAECAEQLVGLAPCLPYVGGDAKAPTLDCCTGIKEVEQKSKKCLCVLIKDRNDPNLGLKINATLALQLPTSCHVPVNISKCVDLLNLPSNSPDAKMFREYANKTAASSTVPIASGNSTSNGTVTQAKSDGVSLEKRLLGVEMLFGSLALISSI</sequence>
<dbReference type="GO" id="GO:0098552">
    <property type="term" value="C:side of membrane"/>
    <property type="evidence" value="ECO:0007669"/>
    <property type="project" value="UniProtKB-KW"/>
</dbReference>
<comment type="subcellular location">
    <subcellularLocation>
        <location evidence="2">Cell membrane</location>
        <topology evidence="2">Lipid-anchor</topology>
        <topology evidence="2">GPI-anchor</topology>
    </subcellularLocation>
</comment>
<keyword evidence="11" id="KW-0449">Lipoprotein</keyword>
<keyword evidence="7" id="KW-0732">Signal</keyword>
<comment type="similarity">
    <text evidence="3">Belongs to the plant LTP family.</text>
</comment>
<dbReference type="CDD" id="cd00010">
    <property type="entry name" value="AAI_LTSS"/>
    <property type="match status" value="1"/>
</dbReference>
<accession>A0A4Y1RKY6</accession>
<feature type="domain" description="Bifunctional inhibitor/plant lipid transfer protein/seed storage helical" evidence="12">
    <location>
        <begin position="115"/>
        <end position="192"/>
    </location>
</feature>
<dbReference type="GO" id="GO:0006869">
    <property type="term" value="P:lipid transport"/>
    <property type="evidence" value="ECO:0007669"/>
    <property type="project" value="InterPro"/>
</dbReference>
<keyword evidence="8" id="KW-0446">Lipid-binding</keyword>
<dbReference type="InterPro" id="IPR000528">
    <property type="entry name" value="Plant_nsLTP"/>
</dbReference>
<evidence type="ECO:0000256" key="7">
    <source>
        <dbReference type="ARBA" id="ARBA00022729"/>
    </source>
</evidence>
<reference evidence="13" key="1">
    <citation type="journal article" date="2019" name="Science">
        <title>Mutation of a bHLH transcription factor allowed almond domestication.</title>
        <authorList>
            <person name="Sanchez-Perez R."/>
            <person name="Pavan S."/>
            <person name="Mazzeo R."/>
            <person name="Moldovan C."/>
            <person name="Aiese Cigliano R."/>
            <person name="Del Cueto J."/>
            <person name="Ricciardi F."/>
            <person name="Lotti C."/>
            <person name="Ricciardi L."/>
            <person name="Dicenta F."/>
            <person name="Lopez-Marques R.L."/>
            <person name="Lindberg Moller B."/>
        </authorList>
    </citation>
    <scope>NUCLEOTIDE SEQUENCE</scope>
</reference>
<dbReference type="PRINTS" id="PR00382">
    <property type="entry name" value="LIPIDTRNSFER"/>
</dbReference>
<dbReference type="InterPro" id="IPR036312">
    <property type="entry name" value="Bifun_inhib/LTP/seed_sf"/>
</dbReference>
<keyword evidence="4" id="KW-0813">Transport</keyword>
<dbReference type="AlphaFoldDB" id="A0A4Y1RKY6"/>
<evidence type="ECO:0000256" key="5">
    <source>
        <dbReference type="ARBA" id="ARBA00022475"/>
    </source>
</evidence>
<evidence type="ECO:0000256" key="1">
    <source>
        <dbReference type="ARBA" id="ARBA00003211"/>
    </source>
</evidence>
<dbReference type="GO" id="GO:0008289">
    <property type="term" value="F:lipid binding"/>
    <property type="evidence" value="ECO:0007669"/>
    <property type="project" value="UniProtKB-KW"/>
</dbReference>
<dbReference type="GO" id="GO:0005886">
    <property type="term" value="C:plasma membrane"/>
    <property type="evidence" value="ECO:0007669"/>
    <property type="project" value="UniProtKB-SubCell"/>
</dbReference>
<evidence type="ECO:0000256" key="9">
    <source>
        <dbReference type="ARBA" id="ARBA00023157"/>
    </source>
</evidence>
<proteinExistence type="inferred from homology"/>
<keyword evidence="9" id="KW-1015">Disulfide bond</keyword>
<dbReference type="FunFam" id="1.10.110.10:FF:000001">
    <property type="entry name" value="Bifunctional inhibitor/lipid-transfer protein/seed storage 2S albumin superfamily protein"/>
    <property type="match status" value="1"/>
</dbReference>
<keyword evidence="5" id="KW-1003">Cell membrane</keyword>
<keyword evidence="6" id="KW-0472">Membrane</keyword>
<evidence type="ECO:0000259" key="12">
    <source>
        <dbReference type="SMART" id="SM00499"/>
    </source>
</evidence>
<evidence type="ECO:0000256" key="6">
    <source>
        <dbReference type="ARBA" id="ARBA00022622"/>
    </source>
</evidence>
<dbReference type="Pfam" id="PF14368">
    <property type="entry name" value="LTP_2"/>
    <property type="match status" value="1"/>
</dbReference>
<dbReference type="SUPFAM" id="SSF47699">
    <property type="entry name" value="Bifunctional inhibitor/lipid-transfer protein/seed storage 2S albumin"/>
    <property type="match status" value="1"/>
</dbReference>
<protein>
    <submittedName>
        <fullName evidence="13">Bifunctional inhibitor/lipid-transfer protein/seed storage 2S albumin superfamily protein</fullName>
    </submittedName>
</protein>
<keyword evidence="6" id="KW-0336">GPI-anchor</keyword>
<evidence type="ECO:0000256" key="3">
    <source>
        <dbReference type="ARBA" id="ARBA00009748"/>
    </source>
</evidence>
<evidence type="ECO:0000256" key="10">
    <source>
        <dbReference type="ARBA" id="ARBA00023180"/>
    </source>
</evidence>
<dbReference type="InterPro" id="IPR043325">
    <property type="entry name" value="LTSS"/>
</dbReference>
<comment type="function">
    <text evidence="1">Plant non-specific lipid-transfer proteins transfer phospholipids as well as galactolipids across membranes. May play a role in wax or cutin deposition in the cell walls of expanding epidermal cells and certain secretory tissues.</text>
</comment>